<dbReference type="GO" id="GO:0031071">
    <property type="term" value="F:cysteine desulfurase activity"/>
    <property type="evidence" value="ECO:0007669"/>
    <property type="project" value="UniProtKB-EC"/>
</dbReference>
<evidence type="ECO:0000259" key="11">
    <source>
        <dbReference type="Pfam" id="PF00266"/>
    </source>
</evidence>
<dbReference type="EMBL" id="SJPY01000001">
    <property type="protein sequence ID" value="TWU45988.1"/>
    <property type="molecule type" value="Genomic_DNA"/>
</dbReference>
<comment type="caution">
    <text evidence="12">The sequence shown here is derived from an EMBL/GenBank/DDBJ whole genome shotgun (WGS) entry which is preliminary data.</text>
</comment>
<dbReference type="InterPro" id="IPR015424">
    <property type="entry name" value="PyrdxlP-dep_Trfase"/>
</dbReference>
<dbReference type="InterPro" id="IPR015422">
    <property type="entry name" value="PyrdxlP-dep_Trfase_small"/>
</dbReference>
<evidence type="ECO:0000313" key="13">
    <source>
        <dbReference type="Proteomes" id="UP000315471"/>
    </source>
</evidence>
<evidence type="ECO:0000256" key="7">
    <source>
        <dbReference type="ARBA" id="ARBA00023004"/>
    </source>
</evidence>
<dbReference type="Pfam" id="PF00266">
    <property type="entry name" value="Aminotran_5"/>
    <property type="match status" value="1"/>
</dbReference>
<sequence length="381" mass="41400">MSASYLDHCSTTPIDPRVQREVVRCFQELYANASSPHELGRHSKEQVHRSRDVIAAVVSARKHEVIFTSGATESNNLAILGLAPYAQQTNKKHIVTTSIEHKSVLEPLRELARQGFEITRIDAEPSGRIPVQMIVDAVREDTILVSLMHVNNETGVIQPVHSLADALCERKGVFLHVDAAQGFAKEAEQIDHPRIDLLSVSSHKLNGPLGVGALIARKRGSEVIPLSPLMFGGGQELGLRPGTLPVALISGFALAVQLAQEERERRSAHCQKLREIVLEKLAILRPIVHGAPETTLPHVLCASFAGLDAERVIDELSDIAAISTGSACTSICATSSHVLNSMGVPASDSDSAVRISWSHVTDQAELIETLDRIVFKLNRLK</sequence>
<proteinExistence type="inferred from homology"/>
<keyword evidence="13" id="KW-1185">Reference proteome</keyword>
<dbReference type="RefSeq" id="WP_146598593.1">
    <property type="nucleotide sequence ID" value="NZ_SJPY01000001.1"/>
</dbReference>
<reference evidence="12 13" key="1">
    <citation type="submission" date="2019-02" db="EMBL/GenBank/DDBJ databases">
        <title>Deep-cultivation of Planctomycetes and their phenomic and genomic characterization uncovers novel biology.</title>
        <authorList>
            <person name="Wiegand S."/>
            <person name="Jogler M."/>
            <person name="Boedeker C."/>
            <person name="Pinto D."/>
            <person name="Vollmers J."/>
            <person name="Rivas-Marin E."/>
            <person name="Kohn T."/>
            <person name="Peeters S.H."/>
            <person name="Heuer A."/>
            <person name="Rast P."/>
            <person name="Oberbeckmann S."/>
            <person name="Bunk B."/>
            <person name="Jeske O."/>
            <person name="Meyerdierks A."/>
            <person name="Storesund J.E."/>
            <person name="Kallscheuer N."/>
            <person name="Luecker S."/>
            <person name="Lage O.M."/>
            <person name="Pohl T."/>
            <person name="Merkel B.J."/>
            <person name="Hornburger P."/>
            <person name="Mueller R.-W."/>
            <person name="Bruemmer F."/>
            <person name="Labrenz M."/>
            <person name="Spormann A.M."/>
            <person name="Op Den Camp H."/>
            <person name="Overmann J."/>
            <person name="Amann R."/>
            <person name="Jetten M.S.M."/>
            <person name="Mascher T."/>
            <person name="Medema M.H."/>
            <person name="Devos D.P."/>
            <person name="Kaster A.-K."/>
            <person name="Ovreas L."/>
            <person name="Rohde M."/>
            <person name="Galperin M.Y."/>
            <person name="Jogler C."/>
        </authorList>
    </citation>
    <scope>NUCLEOTIDE SEQUENCE [LARGE SCALE GENOMIC DNA]</scope>
    <source>
        <strain evidence="12 13">Q31b</strain>
    </source>
</reference>
<feature type="domain" description="Aminotransferase class V" evidence="11">
    <location>
        <begin position="5"/>
        <end position="365"/>
    </location>
</feature>
<comment type="catalytic activity">
    <reaction evidence="9">
        <text>(sulfur carrier)-H + L-cysteine = (sulfur carrier)-SH + L-alanine</text>
        <dbReference type="Rhea" id="RHEA:43892"/>
        <dbReference type="Rhea" id="RHEA-COMP:14737"/>
        <dbReference type="Rhea" id="RHEA-COMP:14739"/>
        <dbReference type="ChEBI" id="CHEBI:29917"/>
        <dbReference type="ChEBI" id="CHEBI:35235"/>
        <dbReference type="ChEBI" id="CHEBI:57972"/>
        <dbReference type="ChEBI" id="CHEBI:64428"/>
        <dbReference type="EC" id="2.8.1.7"/>
    </reaction>
</comment>
<keyword evidence="4 12" id="KW-0808">Transferase</keyword>
<dbReference type="GO" id="GO:0051536">
    <property type="term" value="F:iron-sulfur cluster binding"/>
    <property type="evidence" value="ECO:0007669"/>
    <property type="project" value="UniProtKB-KW"/>
</dbReference>
<evidence type="ECO:0000256" key="5">
    <source>
        <dbReference type="ARBA" id="ARBA00022723"/>
    </source>
</evidence>
<gene>
    <name evidence="12" type="primary">iscS_1</name>
    <name evidence="12" type="ORF">Q31b_11650</name>
</gene>
<evidence type="ECO:0000256" key="4">
    <source>
        <dbReference type="ARBA" id="ARBA00022679"/>
    </source>
</evidence>
<dbReference type="AlphaFoldDB" id="A0A5C6EAT1"/>
<evidence type="ECO:0000256" key="9">
    <source>
        <dbReference type="ARBA" id="ARBA00050776"/>
    </source>
</evidence>
<dbReference type="PROSITE" id="PS00595">
    <property type="entry name" value="AA_TRANSFER_CLASS_5"/>
    <property type="match status" value="1"/>
</dbReference>
<keyword evidence="6" id="KW-0663">Pyridoxal phosphate</keyword>
<keyword evidence="8" id="KW-0411">Iron-sulfur</keyword>
<evidence type="ECO:0000256" key="8">
    <source>
        <dbReference type="ARBA" id="ARBA00023014"/>
    </source>
</evidence>
<comment type="cofactor">
    <cofactor evidence="1 10">
        <name>pyridoxal 5'-phosphate</name>
        <dbReference type="ChEBI" id="CHEBI:597326"/>
    </cofactor>
</comment>
<dbReference type="Proteomes" id="UP000315471">
    <property type="component" value="Unassembled WGS sequence"/>
</dbReference>
<dbReference type="GO" id="GO:0046872">
    <property type="term" value="F:metal ion binding"/>
    <property type="evidence" value="ECO:0007669"/>
    <property type="project" value="UniProtKB-KW"/>
</dbReference>
<dbReference type="PIRSF" id="PIRSF005572">
    <property type="entry name" value="NifS"/>
    <property type="match status" value="1"/>
</dbReference>
<dbReference type="OrthoDB" id="9808002at2"/>
<protein>
    <recommendedName>
        <fullName evidence="3">cysteine desulfurase</fullName>
        <ecNumber evidence="3">2.8.1.7</ecNumber>
    </recommendedName>
</protein>
<evidence type="ECO:0000256" key="2">
    <source>
        <dbReference type="ARBA" id="ARBA00006490"/>
    </source>
</evidence>
<keyword evidence="5" id="KW-0479">Metal-binding</keyword>
<accession>A0A5C6EAT1</accession>
<dbReference type="Gene3D" id="3.40.640.10">
    <property type="entry name" value="Type I PLP-dependent aspartate aminotransferase-like (Major domain)"/>
    <property type="match status" value="1"/>
</dbReference>
<evidence type="ECO:0000256" key="10">
    <source>
        <dbReference type="RuleBase" id="RU004504"/>
    </source>
</evidence>
<evidence type="ECO:0000313" key="12">
    <source>
        <dbReference type="EMBL" id="TWU45988.1"/>
    </source>
</evidence>
<dbReference type="InterPro" id="IPR000192">
    <property type="entry name" value="Aminotrans_V_dom"/>
</dbReference>
<dbReference type="SUPFAM" id="SSF53383">
    <property type="entry name" value="PLP-dependent transferases"/>
    <property type="match status" value="1"/>
</dbReference>
<dbReference type="EC" id="2.8.1.7" evidence="3"/>
<organism evidence="12 13">
    <name type="scientific">Novipirellula aureliae</name>
    <dbReference type="NCBI Taxonomy" id="2527966"/>
    <lineage>
        <taxon>Bacteria</taxon>
        <taxon>Pseudomonadati</taxon>
        <taxon>Planctomycetota</taxon>
        <taxon>Planctomycetia</taxon>
        <taxon>Pirellulales</taxon>
        <taxon>Pirellulaceae</taxon>
        <taxon>Novipirellula</taxon>
    </lineage>
</organism>
<keyword evidence="7" id="KW-0408">Iron</keyword>
<dbReference type="PANTHER" id="PTHR11601:SF34">
    <property type="entry name" value="CYSTEINE DESULFURASE"/>
    <property type="match status" value="1"/>
</dbReference>
<dbReference type="InterPro" id="IPR020578">
    <property type="entry name" value="Aminotrans_V_PyrdxlP_BS"/>
</dbReference>
<evidence type="ECO:0000256" key="3">
    <source>
        <dbReference type="ARBA" id="ARBA00012239"/>
    </source>
</evidence>
<name>A0A5C6EAT1_9BACT</name>
<dbReference type="Gene3D" id="3.90.1150.10">
    <property type="entry name" value="Aspartate Aminotransferase, domain 1"/>
    <property type="match status" value="1"/>
</dbReference>
<dbReference type="InterPro" id="IPR016454">
    <property type="entry name" value="Cysteine_dSase"/>
</dbReference>
<dbReference type="InterPro" id="IPR015421">
    <property type="entry name" value="PyrdxlP-dep_Trfase_major"/>
</dbReference>
<dbReference type="PANTHER" id="PTHR11601">
    <property type="entry name" value="CYSTEINE DESULFURYLASE FAMILY MEMBER"/>
    <property type="match status" value="1"/>
</dbReference>
<evidence type="ECO:0000256" key="6">
    <source>
        <dbReference type="ARBA" id="ARBA00022898"/>
    </source>
</evidence>
<comment type="similarity">
    <text evidence="2">Belongs to the class-V pyridoxal-phosphate-dependent aminotransferase family. NifS/IscS subfamily.</text>
</comment>
<evidence type="ECO:0000256" key="1">
    <source>
        <dbReference type="ARBA" id="ARBA00001933"/>
    </source>
</evidence>